<accession>A0A9D7I8P3</accession>
<dbReference type="InterPro" id="IPR036165">
    <property type="entry name" value="YefM-like_sf"/>
</dbReference>
<evidence type="ECO:0000256" key="1">
    <source>
        <dbReference type="ARBA" id="ARBA00009981"/>
    </source>
</evidence>
<sequence length="104" mass="11701">MNWNVAQAKQHLSEVIREAAHEPQLIYNRNRPVAAVIAAEDLAGYRAWKEHQAKPQTLFDAFAELRLLAAGAPDPLPEPDRFAAMRPNAFSEMLKEENPPNATR</sequence>
<comment type="caution">
    <text evidence="3">The sequence shown here is derived from an EMBL/GenBank/DDBJ whole genome shotgun (WGS) entry which is preliminary data.</text>
</comment>
<gene>
    <name evidence="3" type="ORF">IPJ48_16420</name>
</gene>
<protein>
    <recommendedName>
        <fullName evidence="2">Antitoxin</fullName>
    </recommendedName>
</protein>
<dbReference type="EMBL" id="JADJNC010000033">
    <property type="protein sequence ID" value="MBK7424531.1"/>
    <property type="molecule type" value="Genomic_DNA"/>
</dbReference>
<dbReference type="SUPFAM" id="SSF143120">
    <property type="entry name" value="YefM-like"/>
    <property type="match status" value="1"/>
</dbReference>
<dbReference type="NCBIfam" id="TIGR01552">
    <property type="entry name" value="phd_fam"/>
    <property type="match status" value="1"/>
</dbReference>
<proteinExistence type="inferred from homology"/>
<comment type="similarity">
    <text evidence="1 2">Belongs to the phD/YefM antitoxin family.</text>
</comment>
<evidence type="ECO:0000313" key="4">
    <source>
        <dbReference type="Proteomes" id="UP000886602"/>
    </source>
</evidence>
<name>A0A9D7I8P3_9RHOO</name>
<reference evidence="3" key="1">
    <citation type="submission" date="2020-10" db="EMBL/GenBank/DDBJ databases">
        <title>Connecting structure to function with the recovery of over 1000 high-quality activated sludge metagenome-assembled genomes encoding full-length rRNA genes using long-read sequencing.</title>
        <authorList>
            <person name="Singleton C.M."/>
            <person name="Petriglieri F."/>
            <person name="Kristensen J.M."/>
            <person name="Kirkegaard R.H."/>
            <person name="Michaelsen T.Y."/>
            <person name="Andersen M.H."/>
            <person name="Karst S.M."/>
            <person name="Dueholm M.S."/>
            <person name="Nielsen P.H."/>
            <person name="Albertsen M."/>
        </authorList>
    </citation>
    <scope>NUCLEOTIDE SEQUENCE</scope>
    <source>
        <strain evidence="3">EsbW_18-Q3-R4-48_MAXAC.044</strain>
    </source>
</reference>
<dbReference type="InterPro" id="IPR006442">
    <property type="entry name" value="Antitoxin_Phd/YefM"/>
</dbReference>
<dbReference type="AlphaFoldDB" id="A0A9D7I8P3"/>
<organism evidence="3 4">
    <name type="scientific">Candidatus Propionivibrio dominans</name>
    <dbReference type="NCBI Taxonomy" id="2954373"/>
    <lineage>
        <taxon>Bacteria</taxon>
        <taxon>Pseudomonadati</taxon>
        <taxon>Pseudomonadota</taxon>
        <taxon>Betaproteobacteria</taxon>
        <taxon>Rhodocyclales</taxon>
        <taxon>Rhodocyclaceae</taxon>
        <taxon>Propionivibrio</taxon>
    </lineage>
</organism>
<dbReference type="Gene3D" id="3.40.1620.10">
    <property type="entry name" value="YefM-like domain"/>
    <property type="match status" value="1"/>
</dbReference>
<evidence type="ECO:0000256" key="2">
    <source>
        <dbReference type="RuleBase" id="RU362080"/>
    </source>
</evidence>
<evidence type="ECO:0000313" key="3">
    <source>
        <dbReference type="EMBL" id="MBK7424531.1"/>
    </source>
</evidence>
<dbReference type="Pfam" id="PF02604">
    <property type="entry name" value="PhdYeFM_antitox"/>
    <property type="match status" value="1"/>
</dbReference>
<comment type="function">
    <text evidence="2">Antitoxin component of a type II toxin-antitoxin (TA) system.</text>
</comment>
<dbReference type="Proteomes" id="UP000886602">
    <property type="component" value="Unassembled WGS sequence"/>
</dbReference>